<name>R7RWC3_STEHR</name>
<evidence type="ECO:0000313" key="2">
    <source>
        <dbReference type="Proteomes" id="UP000053927"/>
    </source>
</evidence>
<dbReference type="EMBL" id="JH687402">
    <property type="protein sequence ID" value="EIM79656.1"/>
    <property type="molecule type" value="Genomic_DNA"/>
</dbReference>
<sequence>MVLDACVRLENSLSGRPLVQYGYSFCSAKTLATLYHASRPIQCPTDEETEIQQHKRSQKKIQLEIEESRAPDHGHKITTGKRPVILEKNV</sequence>
<accession>R7RWC3</accession>
<dbReference type="RefSeq" id="XP_007311230.1">
    <property type="nucleotide sequence ID" value="XM_007311168.1"/>
</dbReference>
<dbReference type="GeneID" id="18797745"/>
<keyword evidence="2" id="KW-1185">Reference proteome</keyword>
<organism evidence="1 2">
    <name type="scientific">Stereum hirsutum (strain FP-91666)</name>
    <name type="common">White-rot fungus</name>
    <dbReference type="NCBI Taxonomy" id="721885"/>
    <lineage>
        <taxon>Eukaryota</taxon>
        <taxon>Fungi</taxon>
        <taxon>Dikarya</taxon>
        <taxon>Basidiomycota</taxon>
        <taxon>Agaricomycotina</taxon>
        <taxon>Agaricomycetes</taxon>
        <taxon>Russulales</taxon>
        <taxon>Stereaceae</taxon>
        <taxon>Stereum</taxon>
    </lineage>
</organism>
<protein>
    <submittedName>
        <fullName evidence="1">Uncharacterized protein</fullName>
    </submittedName>
</protein>
<gene>
    <name evidence="1" type="ORF">STEHIDRAFT_126347</name>
</gene>
<proteinExistence type="predicted"/>
<reference evidence="2" key="1">
    <citation type="journal article" date="2012" name="Science">
        <title>The Paleozoic origin of enzymatic lignin decomposition reconstructed from 31 fungal genomes.</title>
        <authorList>
            <person name="Floudas D."/>
            <person name="Binder M."/>
            <person name="Riley R."/>
            <person name="Barry K."/>
            <person name="Blanchette R.A."/>
            <person name="Henrissat B."/>
            <person name="Martinez A.T."/>
            <person name="Otillar R."/>
            <person name="Spatafora J.W."/>
            <person name="Yadav J.S."/>
            <person name="Aerts A."/>
            <person name="Benoit I."/>
            <person name="Boyd A."/>
            <person name="Carlson A."/>
            <person name="Copeland A."/>
            <person name="Coutinho P.M."/>
            <person name="de Vries R.P."/>
            <person name="Ferreira P."/>
            <person name="Findley K."/>
            <person name="Foster B."/>
            <person name="Gaskell J."/>
            <person name="Glotzer D."/>
            <person name="Gorecki P."/>
            <person name="Heitman J."/>
            <person name="Hesse C."/>
            <person name="Hori C."/>
            <person name="Igarashi K."/>
            <person name="Jurgens J.A."/>
            <person name="Kallen N."/>
            <person name="Kersten P."/>
            <person name="Kohler A."/>
            <person name="Kuees U."/>
            <person name="Kumar T.K.A."/>
            <person name="Kuo A."/>
            <person name="LaButti K."/>
            <person name="Larrondo L.F."/>
            <person name="Lindquist E."/>
            <person name="Ling A."/>
            <person name="Lombard V."/>
            <person name="Lucas S."/>
            <person name="Lundell T."/>
            <person name="Martin R."/>
            <person name="McLaughlin D.J."/>
            <person name="Morgenstern I."/>
            <person name="Morin E."/>
            <person name="Murat C."/>
            <person name="Nagy L.G."/>
            <person name="Nolan M."/>
            <person name="Ohm R.A."/>
            <person name="Patyshakuliyeva A."/>
            <person name="Rokas A."/>
            <person name="Ruiz-Duenas F.J."/>
            <person name="Sabat G."/>
            <person name="Salamov A."/>
            <person name="Samejima M."/>
            <person name="Schmutz J."/>
            <person name="Slot J.C."/>
            <person name="St John F."/>
            <person name="Stenlid J."/>
            <person name="Sun H."/>
            <person name="Sun S."/>
            <person name="Syed K."/>
            <person name="Tsang A."/>
            <person name="Wiebenga A."/>
            <person name="Young D."/>
            <person name="Pisabarro A."/>
            <person name="Eastwood D.C."/>
            <person name="Martin F."/>
            <person name="Cullen D."/>
            <person name="Grigoriev I.V."/>
            <person name="Hibbett D.S."/>
        </authorList>
    </citation>
    <scope>NUCLEOTIDE SEQUENCE [LARGE SCALE GENOMIC DNA]</scope>
    <source>
        <strain evidence="2">FP-91666</strain>
    </source>
</reference>
<dbReference type="AlphaFoldDB" id="R7RWC3"/>
<dbReference type="Proteomes" id="UP000053927">
    <property type="component" value="Unassembled WGS sequence"/>
</dbReference>
<evidence type="ECO:0000313" key="1">
    <source>
        <dbReference type="EMBL" id="EIM79656.1"/>
    </source>
</evidence>
<dbReference type="KEGG" id="shs:STEHIDRAFT_126347"/>